<accession>A0A225DE03</accession>
<protein>
    <submittedName>
        <fullName evidence="1">Uncharacterized protein</fullName>
    </submittedName>
</protein>
<proteinExistence type="predicted"/>
<dbReference type="Proteomes" id="UP000214646">
    <property type="component" value="Unassembled WGS sequence"/>
</dbReference>
<sequence>MGFRFHQIGCGAIHAEPPPIPVDPDHQAAIWEVERLMKVDEVWRGLAAFVRGDTDSESQPVMAACLNEEPNGSN</sequence>
<evidence type="ECO:0000313" key="2">
    <source>
        <dbReference type="Proteomes" id="UP000214646"/>
    </source>
</evidence>
<keyword evidence="2" id="KW-1185">Reference proteome</keyword>
<organism evidence="1 2">
    <name type="scientific">Fimbriiglobus ruber</name>
    <dbReference type="NCBI Taxonomy" id="1908690"/>
    <lineage>
        <taxon>Bacteria</taxon>
        <taxon>Pseudomonadati</taxon>
        <taxon>Planctomycetota</taxon>
        <taxon>Planctomycetia</taxon>
        <taxon>Gemmatales</taxon>
        <taxon>Gemmataceae</taxon>
        <taxon>Fimbriiglobus</taxon>
    </lineage>
</organism>
<dbReference type="EMBL" id="NIDE01000020">
    <property type="protein sequence ID" value="OWK34357.1"/>
    <property type="molecule type" value="Genomic_DNA"/>
</dbReference>
<gene>
    <name evidence="1" type="ORF">FRUB_10328</name>
</gene>
<reference evidence="2" key="1">
    <citation type="submission" date="2017-06" db="EMBL/GenBank/DDBJ databases">
        <title>Genome analysis of Fimbriiglobus ruber SP5, the first member of the order Planctomycetales with confirmed chitinolytic capability.</title>
        <authorList>
            <person name="Ravin N.V."/>
            <person name="Rakitin A.L."/>
            <person name="Ivanova A.A."/>
            <person name="Beletsky A.V."/>
            <person name="Kulichevskaya I.S."/>
            <person name="Mardanov A.V."/>
            <person name="Dedysh S.N."/>
        </authorList>
    </citation>
    <scope>NUCLEOTIDE SEQUENCE [LARGE SCALE GENOMIC DNA]</scope>
    <source>
        <strain evidence="2">SP5</strain>
    </source>
</reference>
<name>A0A225DE03_9BACT</name>
<dbReference type="AlphaFoldDB" id="A0A225DE03"/>
<comment type="caution">
    <text evidence="1">The sequence shown here is derived from an EMBL/GenBank/DDBJ whole genome shotgun (WGS) entry which is preliminary data.</text>
</comment>
<evidence type="ECO:0000313" key="1">
    <source>
        <dbReference type="EMBL" id="OWK34357.1"/>
    </source>
</evidence>